<comment type="caution">
    <text evidence="3">The sequence shown here is derived from an EMBL/GenBank/DDBJ whole genome shotgun (WGS) entry which is preliminary data.</text>
</comment>
<feature type="transmembrane region" description="Helical" evidence="1">
    <location>
        <begin position="123"/>
        <end position="142"/>
    </location>
</feature>
<keyword evidence="1" id="KW-0812">Transmembrane</keyword>
<dbReference type="InterPro" id="IPR045340">
    <property type="entry name" value="DUF6533"/>
</dbReference>
<dbReference type="Proteomes" id="UP000663861">
    <property type="component" value="Unassembled WGS sequence"/>
</dbReference>
<gene>
    <name evidence="3" type="ORF">RDB_LOCUS124071</name>
</gene>
<feature type="transmembrane region" description="Helical" evidence="1">
    <location>
        <begin position="16"/>
        <end position="36"/>
    </location>
</feature>
<feature type="transmembrane region" description="Helical" evidence="1">
    <location>
        <begin position="90"/>
        <end position="111"/>
    </location>
</feature>
<feature type="transmembrane region" description="Helical" evidence="1">
    <location>
        <begin position="57"/>
        <end position="78"/>
    </location>
</feature>
<feature type="transmembrane region" description="Helical" evidence="1">
    <location>
        <begin position="168"/>
        <end position="189"/>
    </location>
</feature>
<feature type="transmembrane region" description="Helical" evidence="1">
    <location>
        <begin position="210"/>
        <end position="230"/>
    </location>
</feature>
<name>A0A8H3CYT1_9AGAM</name>
<reference evidence="3" key="1">
    <citation type="submission" date="2021-01" db="EMBL/GenBank/DDBJ databases">
        <authorList>
            <person name="Kaushik A."/>
        </authorList>
    </citation>
    <scope>NUCLEOTIDE SEQUENCE</scope>
    <source>
        <strain evidence="3">AG4-RS23</strain>
    </source>
</reference>
<organism evidence="3 4">
    <name type="scientific">Rhizoctonia solani</name>
    <dbReference type="NCBI Taxonomy" id="456999"/>
    <lineage>
        <taxon>Eukaryota</taxon>
        <taxon>Fungi</taxon>
        <taxon>Dikarya</taxon>
        <taxon>Basidiomycota</taxon>
        <taxon>Agaricomycotina</taxon>
        <taxon>Agaricomycetes</taxon>
        <taxon>Cantharellales</taxon>
        <taxon>Ceratobasidiaceae</taxon>
        <taxon>Rhizoctonia</taxon>
    </lineage>
</organism>
<dbReference type="AlphaFoldDB" id="A0A8H3CYT1"/>
<dbReference type="Pfam" id="PF20151">
    <property type="entry name" value="DUF6533"/>
    <property type="match status" value="1"/>
</dbReference>
<feature type="domain" description="DUF6533" evidence="2">
    <location>
        <begin position="25"/>
        <end position="68"/>
    </location>
</feature>
<accession>A0A8H3CYT1</accession>
<evidence type="ECO:0000313" key="4">
    <source>
        <dbReference type="Proteomes" id="UP000663861"/>
    </source>
</evidence>
<keyword evidence="1" id="KW-0472">Membrane</keyword>
<evidence type="ECO:0000313" key="3">
    <source>
        <dbReference type="EMBL" id="CAE6502391.1"/>
    </source>
</evidence>
<sequence>MAGSPGLELGPEFATIAQHLVAGKYFMLASFVILIYDHAITLAEEVDRIWQQEWTGATWLFALNRYLTELQFIVNLHFMTPTGLAKCEDFIPFPGASTLVSIAIAEIILILRVYALYQRNKYVLGLLAFFWTGQVIVMGTTMRHPTRVKLPEGLVGCIQGGNGSYAAAFWLAPLATDSVILALTVVKSLQYIYKTNYRVPLINVILRDGILYFTVILSANLLNCLVYYLAPPSLQVVGASFSQIITVVMISRLQLNLRSESVCYTPRTPTSQLPPVSLPELVEKEKQGYGTISTLSHYFETTVTDLGKDVLGYEETEDQRERGDAVGERTGGRTTCQCTVRKCLCHVFGGESPVELEMGPIRPVTGGVVMLDTRFTPEEAAYLDRVIHVSPAIIEERRPSNDF</sequence>
<dbReference type="EMBL" id="CAJMWY010003425">
    <property type="protein sequence ID" value="CAE6502391.1"/>
    <property type="molecule type" value="Genomic_DNA"/>
</dbReference>
<keyword evidence="1" id="KW-1133">Transmembrane helix</keyword>
<proteinExistence type="predicted"/>
<protein>
    <recommendedName>
        <fullName evidence="2">DUF6533 domain-containing protein</fullName>
    </recommendedName>
</protein>
<evidence type="ECO:0000256" key="1">
    <source>
        <dbReference type="SAM" id="Phobius"/>
    </source>
</evidence>
<evidence type="ECO:0000259" key="2">
    <source>
        <dbReference type="Pfam" id="PF20151"/>
    </source>
</evidence>